<dbReference type="RefSeq" id="WP_055245210.1">
    <property type="nucleotide sequence ID" value="NZ_CP071249.1"/>
</dbReference>
<comment type="function">
    <text evidence="5">Probable DEAD-box RNA helicase. May work in conjunction with the cold shock proteins to ensure proper initiation of transcription at low and optimal temperatures.</text>
</comment>
<reference evidence="12 13" key="1">
    <citation type="submission" date="2021-03" db="EMBL/GenBank/DDBJ databases">
        <title>Comparative Genomics and Metabolomics in the genus Turicibacter.</title>
        <authorList>
            <person name="Maki J."/>
            <person name="Looft T."/>
        </authorList>
    </citation>
    <scope>NUCLEOTIDE SEQUENCE</scope>
    <source>
        <strain evidence="12">ISU324</strain>
        <strain evidence="11 13">MMM721</strain>
    </source>
</reference>
<evidence type="ECO:0000313" key="11">
    <source>
        <dbReference type="EMBL" id="UUF06074.1"/>
    </source>
</evidence>
<keyword evidence="5" id="KW-0694">RNA-binding</keyword>
<feature type="compositionally biased region" description="Basic residues" evidence="7">
    <location>
        <begin position="404"/>
        <end position="418"/>
    </location>
</feature>
<dbReference type="PANTHER" id="PTHR47963:SF1">
    <property type="entry name" value="DEAD-BOX ATP-DEPENDENT RNA HELICASE CSHB"/>
    <property type="match status" value="1"/>
</dbReference>
<feature type="domain" description="Helicase ATP-binding" evidence="8">
    <location>
        <begin position="34"/>
        <end position="207"/>
    </location>
</feature>
<dbReference type="GO" id="GO:0009409">
    <property type="term" value="P:response to cold"/>
    <property type="evidence" value="ECO:0007669"/>
    <property type="project" value="InterPro"/>
</dbReference>
<accession>A0A9Q9FFJ9</accession>
<dbReference type="InterPro" id="IPR014014">
    <property type="entry name" value="RNA_helicase_DEAD_Q_motif"/>
</dbReference>
<evidence type="ECO:0000259" key="9">
    <source>
        <dbReference type="PROSITE" id="PS51194"/>
    </source>
</evidence>
<evidence type="ECO:0000313" key="14">
    <source>
        <dbReference type="Proteomes" id="UP001058072"/>
    </source>
</evidence>
<dbReference type="InterPro" id="IPR044742">
    <property type="entry name" value="DEAD/DEAH_RhlB"/>
</dbReference>
<dbReference type="Pfam" id="PF00271">
    <property type="entry name" value="Helicase_C"/>
    <property type="match status" value="1"/>
</dbReference>
<dbReference type="GO" id="GO:0005829">
    <property type="term" value="C:cytosol"/>
    <property type="evidence" value="ECO:0007669"/>
    <property type="project" value="TreeGrafter"/>
</dbReference>
<evidence type="ECO:0000256" key="3">
    <source>
        <dbReference type="ARBA" id="ARBA00022806"/>
    </source>
</evidence>
<keyword evidence="4 5" id="KW-0067">ATP-binding</keyword>
<dbReference type="EMBL" id="CP071250">
    <property type="protein sequence ID" value="UUF07345.1"/>
    <property type="molecule type" value="Genomic_DNA"/>
</dbReference>
<feature type="domain" description="DEAD-box RNA helicase Q" evidence="10">
    <location>
        <begin position="3"/>
        <end position="31"/>
    </location>
</feature>
<dbReference type="CDD" id="cd18787">
    <property type="entry name" value="SF2_C_DEAD"/>
    <property type="match status" value="1"/>
</dbReference>
<organism evidence="12 14">
    <name type="scientific">Turicibacter bilis</name>
    <dbReference type="NCBI Taxonomy" id="2735723"/>
    <lineage>
        <taxon>Bacteria</taxon>
        <taxon>Bacillati</taxon>
        <taxon>Bacillota</taxon>
        <taxon>Erysipelotrichia</taxon>
        <taxon>Erysipelotrichales</taxon>
        <taxon>Turicibacteraceae</taxon>
        <taxon>Turicibacter</taxon>
    </lineage>
</organism>
<evidence type="ECO:0000259" key="8">
    <source>
        <dbReference type="PROSITE" id="PS51192"/>
    </source>
</evidence>
<keyword evidence="1 5" id="KW-0547">Nucleotide-binding</keyword>
<evidence type="ECO:0000256" key="7">
    <source>
        <dbReference type="SAM" id="MobiDB-lite"/>
    </source>
</evidence>
<dbReference type="EMBL" id="CP071249">
    <property type="protein sequence ID" value="UUF06074.1"/>
    <property type="molecule type" value="Genomic_DNA"/>
</dbReference>
<dbReference type="SUPFAM" id="SSF52540">
    <property type="entry name" value="P-loop containing nucleoside triphosphate hydrolases"/>
    <property type="match status" value="1"/>
</dbReference>
<dbReference type="SMART" id="SM00490">
    <property type="entry name" value="HELICc"/>
    <property type="match status" value="1"/>
</dbReference>
<dbReference type="EC" id="3.6.4.13" evidence="5"/>
<name>A0A9Q9FFJ9_9FIRM</name>
<dbReference type="InterPro" id="IPR027417">
    <property type="entry name" value="P-loop_NTPase"/>
</dbReference>
<evidence type="ECO:0000313" key="12">
    <source>
        <dbReference type="EMBL" id="UUF07345.1"/>
    </source>
</evidence>
<dbReference type="Proteomes" id="UP001058072">
    <property type="component" value="Chromosome"/>
</dbReference>
<feature type="short sequence motif" description="Q motif" evidence="6">
    <location>
        <begin position="3"/>
        <end position="31"/>
    </location>
</feature>
<dbReference type="AlphaFoldDB" id="A0A9Q9FFJ9"/>
<dbReference type="InterPro" id="IPR014001">
    <property type="entry name" value="Helicase_ATP-bd"/>
</dbReference>
<protein>
    <recommendedName>
        <fullName evidence="5">DEAD-box ATP-dependent RNA helicase CshB</fullName>
        <ecNumber evidence="5">3.6.4.13</ecNumber>
    </recommendedName>
</protein>
<keyword evidence="3 5" id="KW-0347">Helicase</keyword>
<evidence type="ECO:0000256" key="2">
    <source>
        <dbReference type="ARBA" id="ARBA00022801"/>
    </source>
</evidence>
<dbReference type="PROSITE" id="PS51194">
    <property type="entry name" value="HELICASE_CTER"/>
    <property type="match status" value="1"/>
</dbReference>
<comment type="similarity">
    <text evidence="5">Belongs to the DEAD box helicase family. CshB subfamily.</text>
</comment>
<keyword evidence="13" id="KW-1185">Reference proteome</keyword>
<dbReference type="GO" id="GO:0003724">
    <property type="term" value="F:RNA helicase activity"/>
    <property type="evidence" value="ECO:0007669"/>
    <property type="project" value="UniProtKB-UniRule"/>
</dbReference>
<keyword evidence="5" id="KW-0346">Stress response</keyword>
<dbReference type="GO" id="GO:0005524">
    <property type="term" value="F:ATP binding"/>
    <property type="evidence" value="ECO:0007669"/>
    <property type="project" value="UniProtKB-UniRule"/>
</dbReference>
<dbReference type="CDD" id="cd00268">
    <property type="entry name" value="DEADc"/>
    <property type="match status" value="1"/>
</dbReference>
<keyword evidence="5" id="KW-0963">Cytoplasm</keyword>
<dbReference type="GO" id="GO:0033592">
    <property type="term" value="F:RNA strand annealing activity"/>
    <property type="evidence" value="ECO:0007669"/>
    <property type="project" value="TreeGrafter"/>
</dbReference>
<feature type="region of interest" description="Disordered" evidence="7">
    <location>
        <begin position="404"/>
        <end position="433"/>
    </location>
</feature>
<sequence length="433" mass="49154">MSVRFQDLNIKPYLKAAVADLHFETLTQIQEEVMPLALKGKDIIGQSQTGSGKTHAFLIPIFQGLDEELQQVQAVITTPTRELAEQIYNVANQLASFSDKPIKIARYVGGTDKQKTIEKLGTQPQIVIGTPGRIKDLAINERVLLVHTAKMFVVDEADMTLETGFLTDIDQIAGTMGRGLQMMVFSATIPQALKPFLKKYMTAPTHVHIQPRQQTAVKIEHILYPTKHRSRVNIIANILKALNPYLAIIFVNTKQNATTVSNALMSQGFRVGQIHGDLTPRQRRQMMQRIRNLEFQYIVATDIAARGIDIEGVSHVINYELPQDLEFYIHRVGRTARGNYDGVAITLYDSAEEELLQELEARGIEFNYKEVKNGELVAVNARNARQKREKKENEIDKIAKSKVRKPKKVTPGYKKKMKAQMEQVKRQERRKRK</sequence>
<evidence type="ECO:0000256" key="1">
    <source>
        <dbReference type="ARBA" id="ARBA00022741"/>
    </source>
</evidence>
<dbReference type="InterPro" id="IPR030881">
    <property type="entry name" value="CshB"/>
</dbReference>
<evidence type="ECO:0000313" key="13">
    <source>
        <dbReference type="Proteomes" id="UP001058016"/>
    </source>
</evidence>
<feature type="domain" description="Helicase C-terminal" evidence="9">
    <location>
        <begin position="238"/>
        <end position="379"/>
    </location>
</feature>
<keyword evidence="2 5" id="KW-0378">Hydrolase</keyword>
<comment type="catalytic activity">
    <reaction evidence="5">
        <text>ATP + H2O = ADP + phosphate + H(+)</text>
        <dbReference type="Rhea" id="RHEA:13065"/>
        <dbReference type="ChEBI" id="CHEBI:15377"/>
        <dbReference type="ChEBI" id="CHEBI:15378"/>
        <dbReference type="ChEBI" id="CHEBI:30616"/>
        <dbReference type="ChEBI" id="CHEBI:43474"/>
        <dbReference type="ChEBI" id="CHEBI:456216"/>
        <dbReference type="EC" id="3.6.4.13"/>
    </reaction>
</comment>
<dbReference type="InterPro" id="IPR050547">
    <property type="entry name" value="DEAD_box_RNA_helicases"/>
</dbReference>
<proteinExistence type="inferred from homology"/>
<dbReference type="Proteomes" id="UP001058016">
    <property type="component" value="Chromosome"/>
</dbReference>
<evidence type="ECO:0000256" key="4">
    <source>
        <dbReference type="ARBA" id="ARBA00022840"/>
    </source>
</evidence>
<dbReference type="PANTHER" id="PTHR47963">
    <property type="entry name" value="DEAD-BOX ATP-DEPENDENT RNA HELICASE 47, MITOCHONDRIAL"/>
    <property type="match status" value="1"/>
</dbReference>
<dbReference type="GO" id="GO:0006401">
    <property type="term" value="P:RNA catabolic process"/>
    <property type="evidence" value="ECO:0007669"/>
    <property type="project" value="UniProtKB-UniRule"/>
</dbReference>
<dbReference type="SMART" id="SM00487">
    <property type="entry name" value="DEXDc"/>
    <property type="match status" value="1"/>
</dbReference>
<evidence type="ECO:0000256" key="6">
    <source>
        <dbReference type="PROSITE-ProRule" id="PRU00552"/>
    </source>
</evidence>
<dbReference type="InterPro" id="IPR001650">
    <property type="entry name" value="Helicase_C-like"/>
</dbReference>
<dbReference type="PROSITE" id="PS51192">
    <property type="entry name" value="HELICASE_ATP_BIND_1"/>
    <property type="match status" value="1"/>
</dbReference>
<evidence type="ECO:0000256" key="5">
    <source>
        <dbReference type="HAMAP-Rule" id="MF_01494"/>
    </source>
</evidence>
<dbReference type="GO" id="GO:0005840">
    <property type="term" value="C:ribosome"/>
    <property type="evidence" value="ECO:0007669"/>
    <property type="project" value="TreeGrafter"/>
</dbReference>
<dbReference type="Gene3D" id="3.40.50.300">
    <property type="entry name" value="P-loop containing nucleotide triphosphate hydrolases"/>
    <property type="match status" value="2"/>
</dbReference>
<dbReference type="HAMAP" id="MF_01494">
    <property type="entry name" value="DEAD_helicase_CshB"/>
    <property type="match status" value="1"/>
</dbReference>
<dbReference type="GO" id="GO:0016787">
    <property type="term" value="F:hydrolase activity"/>
    <property type="evidence" value="ECO:0007669"/>
    <property type="project" value="UniProtKB-KW"/>
</dbReference>
<evidence type="ECO:0000259" key="10">
    <source>
        <dbReference type="PROSITE" id="PS51195"/>
    </source>
</evidence>
<dbReference type="PROSITE" id="PS51195">
    <property type="entry name" value="Q_MOTIF"/>
    <property type="match status" value="1"/>
</dbReference>
<dbReference type="InterPro" id="IPR011545">
    <property type="entry name" value="DEAD/DEAH_box_helicase_dom"/>
</dbReference>
<dbReference type="Pfam" id="PF00270">
    <property type="entry name" value="DEAD"/>
    <property type="match status" value="1"/>
</dbReference>
<gene>
    <name evidence="5" type="primary">cshB</name>
    <name evidence="11" type="ORF">J0J69_00325</name>
    <name evidence="12" type="ORF">J0J70_06775</name>
</gene>
<comment type="subcellular location">
    <subcellularLocation>
        <location evidence="5">Cytoplasm</location>
    </subcellularLocation>
</comment>